<dbReference type="PROSITE" id="PS00587">
    <property type="entry name" value="GLYCOSYL_HYDROL_F17"/>
    <property type="match status" value="1"/>
</dbReference>
<dbReference type="GO" id="GO:0042973">
    <property type="term" value="F:glucan endo-1,3-beta-D-glucosidase activity"/>
    <property type="evidence" value="ECO:0007669"/>
    <property type="project" value="UniProtKB-EC"/>
</dbReference>
<dbReference type="Gene3D" id="3.20.20.80">
    <property type="entry name" value="Glycosidases"/>
    <property type="match status" value="1"/>
</dbReference>
<keyword evidence="5 7" id="KW-0326">Glycosidase</keyword>
<name>A0AAV5LZ94_9ROSI</name>
<evidence type="ECO:0000256" key="4">
    <source>
        <dbReference type="ARBA" id="ARBA00022801"/>
    </source>
</evidence>
<dbReference type="PANTHER" id="PTHR32227">
    <property type="entry name" value="GLUCAN ENDO-1,3-BETA-GLUCOSIDASE BG1-RELATED-RELATED"/>
    <property type="match status" value="1"/>
</dbReference>
<evidence type="ECO:0000256" key="3">
    <source>
        <dbReference type="ARBA" id="ARBA00012780"/>
    </source>
</evidence>
<comment type="similarity">
    <text evidence="2 6">Belongs to the glycosyl hydrolase 17 family.</text>
</comment>
<dbReference type="EMBL" id="BPVZ01000161">
    <property type="protein sequence ID" value="GKV42751.1"/>
    <property type="molecule type" value="Genomic_DNA"/>
</dbReference>
<dbReference type="SUPFAM" id="SSF51445">
    <property type="entry name" value="(Trans)glycosidases"/>
    <property type="match status" value="1"/>
</dbReference>
<comment type="catalytic activity">
    <reaction evidence="1">
        <text>Hydrolysis of (1-&gt;3)-beta-D-glucosidic linkages in (1-&gt;3)-beta-D-glucans.</text>
        <dbReference type="EC" id="3.2.1.39"/>
    </reaction>
</comment>
<evidence type="ECO:0000313" key="9">
    <source>
        <dbReference type="EMBL" id="GKV42751.1"/>
    </source>
</evidence>
<keyword evidence="4 7" id="KW-0378">Hydrolase</keyword>
<organism evidence="9 10">
    <name type="scientific">Rubroshorea leprosula</name>
    <dbReference type="NCBI Taxonomy" id="152421"/>
    <lineage>
        <taxon>Eukaryota</taxon>
        <taxon>Viridiplantae</taxon>
        <taxon>Streptophyta</taxon>
        <taxon>Embryophyta</taxon>
        <taxon>Tracheophyta</taxon>
        <taxon>Spermatophyta</taxon>
        <taxon>Magnoliopsida</taxon>
        <taxon>eudicotyledons</taxon>
        <taxon>Gunneridae</taxon>
        <taxon>Pentapetalae</taxon>
        <taxon>rosids</taxon>
        <taxon>malvids</taxon>
        <taxon>Malvales</taxon>
        <taxon>Dipterocarpaceae</taxon>
        <taxon>Rubroshorea</taxon>
    </lineage>
</organism>
<dbReference type="FunFam" id="3.20.20.80:FF:000010">
    <property type="entry name" value="glucan endo-1,3-beta-glucosidase, basic"/>
    <property type="match status" value="1"/>
</dbReference>
<dbReference type="EC" id="3.2.1.39" evidence="3"/>
<evidence type="ECO:0000256" key="7">
    <source>
        <dbReference type="RuleBase" id="RU004336"/>
    </source>
</evidence>
<dbReference type="Pfam" id="PF00332">
    <property type="entry name" value="Glyco_hydro_17"/>
    <property type="match status" value="1"/>
</dbReference>
<keyword evidence="10" id="KW-1185">Reference proteome</keyword>
<reference evidence="9 10" key="1">
    <citation type="journal article" date="2021" name="Commun. Biol.">
        <title>The genome of Shorea leprosula (Dipterocarpaceae) highlights the ecological relevance of drought in aseasonal tropical rainforests.</title>
        <authorList>
            <person name="Ng K.K.S."/>
            <person name="Kobayashi M.J."/>
            <person name="Fawcett J.A."/>
            <person name="Hatakeyama M."/>
            <person name="Paape T."/>
            <person name="Ng C.H."/>
            <person name="Ang C.C."/>
            <person name="Tnah L.H."/>
            <person name="Lee C.T."/>
            <person name="Nishiyama T."/>
            <person name="Sese J."/>
            <person name="O'Brien M.J."/>
            <person name="Copetti D."/>
            <person name="Mohd Noor M.I."/>
            <person name="Ong R.C."/>
            <person name="Putra M."/>
            <person name="Sireger I.Z."/>
            <person name="Indrioko S."/>
            <person name="Kosugi Y."/>
            <person name="Izuno A."/>
            <person name="Isagi Y."/>
            <person name="Lee S.L."/>
            <person name="Shimizu K.K."/>
        </authorList>
    </citation>
    <scope>NUCLEOTIDE SEQUENCE [LARGE SCALE GENOMIC DNA]</scope>
    <source>
        <strain evidence="9">214</strain>
    </source>
</reference>
<evidence type="ECO:0000313" key="10">
    <source>
        <dbReference type="Proteomes" id="UP001054252"/>
    </source>
</evidence>
<evidence type="ECO:0000256" key="8">
    <source>
        <dbReference type="SAM" id="SignalP"/>
    </source>
</evidence>
<gene>
    <name evidence="9" type="ORF">SLEP1_g50126</name>
</gene>
<evidence type="ECO:0000256" key="6">
    <source>
        <dbReference type="RuleBase" id="RU004335"/>
    </source>
</evidence>
<dbReference type="InterPro" id="IPR044965">
    <property type="entry name" value="Glyco_hydro_17_plant"/>
</dbReference>
<proteinExistence type="inferred from homology"/>
<dbReference type="InterPro" id="IPR000490">
    <property type="entry name" value="Glyco_hydro_17"/>
</dbReference>
<protein>
    <recommendedName>
        <fullName evidence="3">glucan endo-1,3-beta-D-glucosidase</fullName>
        <ecNumber evidence="3">3.2.1.39</ecNumber>
    </recommendedName>
</protein>
<evidence type="ECO:0000256" key="1">
    <source>
        <dbReference type="ARBA" id="ARBA00000382"/>
    </source>
</evidence>
<accession>A0AAV5LZ94</accession>
<sequence length="346" mass="37892">MTPTVAIWILFLGIAIPHHSEVLGADIGINYGRLGNNLPTPKRVIEFLAKDLNNAIPLVRLFDPEPEALAALSETNLIVALGTLNQDIPQLASSLDFARDWIKKYITPYINSNGQGTRFRYLTVGNEVIPGPLAAQVLPAMKNLQQALVEAKLSSNIQVSTVVPSGVLGSSFPPSAGAFAQDVLGIMTDIANYLHSNNAPLLINVYPYFAYISDPEHISLDYALFRSQNAVVIDGDRQYYNLFDAIVDSFVAALVKVVGSEDVKVVVSETGWPSAGNEPHATIENARTYNNNLKNRIQNGKGTPRNPNLNLETYIFALFNENQKPAGTEQNFGSFYPNMTAVYPLW</sequence>
<keyword evidence="8" id="KW-0732">Signal</keyword>
<comment type="caution">
    <text evidence="9">The sequence shown here is derived from an EMBL/GenBank/DDBJ whole genome shotgun (WGS) entry which is preliminary data.</text>
</comment>
<dbReference type="GO" id="GO:0005975">
    <property type="term" value="P:carbohydrate metabolic process"/>
    <property type="evidence" value="ECO:0007669"/>
    <property type="project" value="InterPro"/>
</dbReference>
<dbReference type="Proteomes" id="UP001054252">
    <property type="component" value="Unassembled WGS sequence"/>
</dbReference>
<dbReference type="InterPro" id="IPR017853">
    <property type="entry name" value="GH"/>
</dbReference>
<evidence type="ECO:0000256" key="2">
    <source>
        <dbReference type="ARBA" id="ARBA00008773"/>
    </source>
</evidence>
<evidence type="ECO:0000256" key="5">
    <source>
        <dbReference type="ARBA" id="ARBA00023295"/>
    </source>
</evidence>
<feature type="chain" id="PRO_5043988852" description="glucan endo-1,3-beta-D-glucosidase" evidence="8">
    <location>
        <begin position="21"/>
        <end position="346"/>
    </location>
</feature>
<feature type="signal peptide" evidence="8">
    <location>
        <begin position="1"/>
        <end position="20"/>
    </location>
</feature>
<dbReference type="AlphaFoldDB" id="A0AAV5LZ94"/>